<proteinExistence type="inferred from homology"/>
<evidence type="ECO:0000313" key="2">
    <source>
        <dbReference type="EMBL" id="MFC4599897.1"/>
    </source>
</evidence>
<keyword evidence="3" id="KW-1185">Reference proteome</keyword>
<dbReference type="Gene3D" id="3.30.420.40">
    <property type="match status" value="2"/>
</dbReference>
<dbReference type="RefSeq" id="WP_378098541.1">
    <property type="nucleotide sequence ID" value="NZ_JBHSEP010000012.1"/>
</dbReference>
<dbReference type="Pfam" id="PF00480">
    <property type="entry name" value="ROK"/>
    <property type="match status" value="1"/>
</dbReference>
<name>A0ABV9FD97_9BACL</name>
<organism evidence="2 3">
    <name type="scientific">Cohnella hongkongensis</name>
    <dbReference type="NCBI Taxonomy" id="178337"/>
    <lineage>
        <taxon>Bacteria</taxon>
        <taxon>Bacillati</taxon>
        <taxon>Bacillota</taxon>
        <taxon>Bacilli</taxon>
        <taxon>Bacillales</taxon>
        <taxon>Paenibacillaceae</taxon>
        <taxon>Cohnella</taxon>
    </lineage>
</organism>
<dbReference type="PANTHER" id="PTHR18964">
    <property type="entry name" value="ROK (REPRESSOR, ORF, KINASE) FAMILY"/>
    <property type="match status" value="1"/>
</dbReference>
<reference evidence="3" key="1">
    <citation type="journal article" date="2019" name="Int. J. Syst. Evol. Microbiol.">
        <title>The Global Catalogue of Microorganisms (GCM) 10K type strain sequencing project: providing services to taxonomists for standard genome sequencing and annotation.</title>
        <authorList>
            <consortium name="The Broad Institute Genomics Platform"/>
            <consortium name="The Broad Institute Genome Sequencing Center for Infectious Disease"/>
            <person name="Wu L."/>
            <person name="Ma J."/>
        </authorList>
    </citation>
    <scope>NUCLEOTIDE SEQUENCE [LARGE SCALE GENOMIC DNA]</scope>
    <source>
        <strain evidence="3">CCUG 49571</strain>
    </source>
</reference>
<evidence type="ECO:0000256" key="1">
    <source>
        <dbReference type="ARBA" id="ARBA00006479"/>
    </source>
</evidence>
<protein>
    <submittedName>
        <fullName evidence="2">ROK family protein</fullName>
    </submittedName>
</protein>
<comment type="caution">
    <text evidence="2">The sequence shown here is derived from an EMBL/GenBank/DDBJ whole genome shotgun (WGS) entry which is preliminary data.</text>
</comment>
<dbReference type="InterPro" id="IPR000600">
    <property type="entry name" value="ROK"/>
</dbReference>
<comment type="similarity">
    <text evidence="1">Belongs to the ROK (NagC/XylR) family.</text>
</comment>
<dbReference type="Proteomes" id="UP001596028">
    <property type="component" value="Unassembled WGS sequence"/>
</dbReference>
<dbReference type="PANTHER" id="PTHR18964:SF149">
    <property type="entry name" value="BIFUNCTIONAL UDP-N-ACETYLGLUCOSAMINE 2-EPIMERASE_N-ACETYLMANNOSAMINE KINASE"/>
    <property type="match status" value="1"/>
</dbReference>
<dbReference type="EMBL" id="JBHSEP010000012">
    <property type="protein sequence ID" value="MFC4599897.1"/>
    <property type="molecule type" value="Genomic_DNA"/>
</dbReference>
<dbReference type="InterPro" id="IPR043129">
    <property type="entry name" value="ATPase_NBD"/>
</dbReference>
<gene>
    <name evidence="2" type="ORF">ACFO3S_16705</name>
</gene>
<sequence length="317" mass="33233">MNIAIDFGGTNIKIGLIDRGKVAAKASIPAYSEHGLAGRLPAVEKTVKALLGEAGWTPAACRGVGLALPGIVDADNRTLLSIHDKYADAIGFDFSQWVADAFSLPFVMENDARAALVGEVAYGAARGAKDAVLMMFGTGIGTAAIMNGSVVRGRHYQAGILGGHLATDIHGEKCACGNVGCMEAQASHWALSVRAARMPGFSDSPLSENSGALGYEDVISAGERGEGWARSLVESLLEHWSAGIVNLIHAYDPEVVVLSGGLMKSADRVLPQVIDRTLASAWTPWGAPRFVVAEDPETSVLLGLSHLADSEERSRKG</sequence>
<evidence type="ECO:0000313" key="3">
    <source>
        <dbReference type="Proteomes" id="UP001596028"/>
    </source>
</evidence>
<accession>A0ABV9FD97</accession>
<dbReference type="SUPFAM" id="SSF53067">
    <property type="entry name" value="Actin-like ATPase domain"/>
    <property type="match status" value="1"/>
</dbReference>